<organism evidence="2 3">
    <name type="scientific">Hibiscus trionum</name>
    <name type="common">Flower of an hour</name>
    <dbReference type="NCBI Taxonomy" id="183268"/>
    <lineage>
        <taxon>Eukaryota</taxon>
        <taxon>Viridiplantae</taxon>
        <taxon>Streptophyta</taxon>
        <taxon>Embryophyta</taxon>
        <taxon>Tracheophyta</taxon>
        <taxon>Spermatophyta</taxon>
        <taxon>Magnoliopsida</taxon>
        <taxon>eudicotyledons</taxon>
        <taxon>Gunneridae</taxon>
        <taxon>Pentapetalae</taxon>
        <taxon>rosids</taxon>
        <taxon>malvids</taxon>
        <taxon>Malvales</taxon>
        <taxon>Malvaceae</taxon>
        <taxon>Malvoideae</taxon>
        <taxon>Hibiscus</taxon>
    </lineage>
</organism>
<dbReference type="OrthoDB" id="913503at2759"/>
<dbReference type="AlphaFoldDB" id="A0A9W7LIF7"/>
<dbReference type="EMBL" id="BSYR01000003">
    <property type="protein sequence ID" value="GMI64610.1"/>
    <property type="molecule type" value="Genomic_DNA"/>
</dbReference>
<keyword evidence="3" id="KW-1185">Reference proteome</keyword>
<protein>
    <submittedName>
        <fullName evidence="2">Uncharacterized protein</fullName>
    </submittedName>
</protein>
<comment type="caution">
    <text evidence="2">The sequence shown here is derived from an EMBL/GenBank/DDBJ whole genome shotgun (WGS) entry which is preliminary data.</text>
</comment>
<evidence type="ECO:0000256" key="1">
    <source>
        <dbReference type="SAM" id="MobiDB-lite"/>
    </source>
</evidence>
<feature type="compositionally biased region" description="Polar residues" evidence="1">
    <location>
        <begin position="42"/>
        <end position="55"/>
    </location>
</feature>
<evidence type="ECO:0000313" key="3">
    <source>
        <dbReference type="Proteomes" id="UP001165190"/>
    </source>
</evidence>
<name>A0A9W7LIF7_HIBTR</name>
<proteinExistence type="predicted"/>
<feature type="compositionally biased region" description="Basic and acidic residues" evidence="1">
    <location>
        <begin position="56"/>
        <end position="68"/>
    </location>
</feature>
<reference evidence="2" key="1">
    <citation type="submission" date="2023-05" db="EMBL/GenBank/DDBJ databases">
        <title>Genome and transcriptome analyses reveal genes involved in the formation of fine ridges on petal epidermal cells in Hibiscus trionum.</title>
        <authorList>
            <person name="Koshimizu S."/>
            <person name="Masuda S."/>
            <person name="Ishii T."/>
            <person name="Shirasu K."/>
            <person name="Hoshino A."/>
            <person name="Arita M."/>
        </authorList>
    </citation>
    <scope>NUCLEOTIDE SEQUENCE</scope>
    <source>
        <strain evidence="2">Hamamatsu line</strain>
    </source>
</reference>
<sequence>MGSHGHNKQNKISMDVAAEHSSSSLDSLSFASLVCIDRNQHSKSVTGTSSSAPDQSNKDHGHEFEFRIPHNPNRNYYPDKVISGGRLRPLEFLMKSAQPHATTDNNKSRPTMVSHKSNEDAKNRGRREANGSKSWFGRRLFQSLVSPCRECRAVKPSMKAPQKRIKLHQ</sequence>
<feature type="region of interest" description="Disordered" evidence="1">
    <location>
        <begin position="42"/>
        <end position="81"/>
    </location>
</feature>
<dbReference type="Proteomes" id="UP001165190">
    <property type="component" value="Unassembled WGS sequence"/>
</dbReference>
<accession>A0A9W7LIF7</accession>
<evidence type="ECO:0000313" key="2">
    <source>
        <dbReference type="EMBL" id="GMI64610.1"/>
    </source>
</evidence>
<feature type="compositionally biased region" description="Basic and acidic residues" evidence="1">
    <location>
        <begin position="116"/>
        <end position="130"/>
    </location>
</feature>
<gene>
    <name evidence="2" type="ORF">HRI_000130300</name>
</gene>
<feature type="region of interest" description="Disordered" evidence="1">
    <location>
        <begin position="96"/>
        <end position="135"/>
    </location>
</feature>
<feature type="region of interest" description="Disordered" evidence="1">
    <location>
        <begin position="1"/>
        <end position="21"/>
    </location>
</feature>
<feature type="compositionally biased region" description="Polar residues" evidence="1">
    <location>
        <begin position="99"/>
        <end position="115"/>
    </location>
</feature>